<dbReference type="GO" id="GO:0009360">
    <property type="term" value="C:DNA polymerase III complex"/>
    <property type="evidence" value="ECO:0007669"/>
    <property type="project" value="InterPro"/>
</dbReference>
<dbReference type="GO" id="GO:0006261">
    <property type="term" value="P:DNA-templated DNA replication"/>
    <property type="evidence" value="ECO:0007669"/>
    <property type="project" value="TreeGrafter"/>
</dbReference>
<feature type="non-terminal residue" evidence="6">
    <location>
        <position position="232"/>
    </location>
</feature>
<keyword evidence="2" id="KW-0548">Nucleotidyltransferase</keyword>
<dbReference type="Gene3D" id="1.20.272.10">
    <property type="match status" value="1"/>
</dbReference>
<feature type="domain" description="DNA polymerase III delta N-terminal" evidence="5">
    <location>
        <begin position="14"/>
        <end position="79"/>
    </location>
</feature>
<dbReference type="PANTHER" id="PTHR34388:SF1">
    <property type="entry name" value="DNA POLYMERASE III SUBUNIT DELTA"/>
    <property type="match status" value="1"/>
</dbReference>
<keyword evidence="1" id="KW-0808">Transferase</keyword>
<evidence type="ECO:0000256" key="3">
    <source>
        <dbReference type="ARBA" id="ARBA00022705"/>
    </source>
</evidence>
<dbReference type="InterPro" id="IPR027417">
    <property type="entry name" value="P-loop_NTPase"/>
</dbReference>
<dbReference type="GO" id="GO:0003677">
    <property type="term" value="F:DNA binding"/>
    <property type="evidence" value="ECO:0007669"/>
    <property type="project" value="InterPro"/>
</dbReference>
<name>X0S310_9ZZZZ</name>
<reference evidence="6" key="1">
    <citation type="journal article" date="2014" name="Front. Microbiol.">
        <title>High frequency of phylogenetically diverse reductive dehalogenase-homologous genes in deep subseafloor sedimentary metagenomes.</title>
        <authorList>
            <person name="Kawai M."/>
            <person name="Futagami T."/>
            <person name="Toyoda A."/>
            <person name="Takaki Y."/>
            <person name="Nishi S."/>
            <person name="Hori S."/>
            <person name="Arai W."/>
            <person name="Tsubouchi T."/>
            <person name="Morono Y."/>
            <person name="Uchiyama I."/>
            <person name="Ito T."/>
            <person name="Fujiyama A."/>
            <person name="Inagaki F."/>
            <person name="Takami H."/>
        </authorList>
    </citation>
    <scope>NUCLEOTIDE SEQUENCE</scope>
    <source>
        <strain evidence="6">Expedition CK06-06</strain>
    </source>
</reference>
<sequence>MALFQPRSDKVAVSEVFDELRTLPFMAKRRVVLIKDADKFITDNRGPLEKYFDKPSPSGTLILTVNSWAKNTKLAKKLTAMGSGAQLFEISEIKANRLPAFVIDYARSKHGKNISSNTAYLLVEFAGLDSGRLASEIDKLAVFVGEEKTITVEHIEALIGHNRMFNAFGVIDAMTAGNTAAAVGRLRNMFETDKNADYTTVGAFAYHFRRMFNAKAMLEKGAAQGQVAGKLR</sequence>
<evidence type="ECO:0000256" key="2">
    <source>
        <dbReference type="ARBA" id="ARBA00022695"/>
    </source>
</evidence>
<dbReference type="PANTHER" id="PTHR34388">
    <property type="entry name" value="DNA POLYMERASE III SUBUNIT DELTA"/>
    <property type="match status" value="1"/>
</dbReference>
<protein>
    <recommendedName>
        <fullName evidence="5">DNA polymerase III delta N-terminal domain-containing protein</fullName>
    </recommendedName>
</protein>
<dbReference type="EMBL" id="BARS01007810">
    <property type="protein sequence ID" value="GAF69616.1"/>
    <property type="molecule type" value="Genomic_DNA"/>
</dbReference>
<evidence type="ECO:0000259" key="5">
    <source>
        <dbReference type="Pfam" id="PF06144"/>
    </source>
</evidence>
<organism evidence="6">
    <name type="scientific">marine sediment metagenome</name>
    <dbReference type="NCBI Taxonomy" id="412755"/>
    <lineage>
        <taxon>unclassified sequences</taxon>
        <taxon>metagenomes</taxon>
        <taxon>ecological metagenomes</taxon>
    </lineage>
</organism>
<dbReference type="Gene3D" id="1.10.8.60">
    <property type="match status" value="1"/>
</dbReference>
<evidence type="ECO:0000256" key="4">
    <source>
        <dbReference type="ARBA" id="ARBA00022932"/>
    </source>
</evidence>
<comment type="caution">
    <text evidence="6">The sequence shown here is derived from an EMBL/GenBank/DDBJ whole genome shotgun (WGS) entry which is preliminary data.</text>
</comment>
<dbReference type="InterPro" id="IPR010372">
    <property type="entry name" value="DNA_pol3_delta_N"/>
</dbReference>
<dbReference type="AlphaFoldDB" id="X0S310"/>
<dbReference type="Gene3D" id="3.40.50.300">
    <property type="entry name" value="P-loop containing nucleotide triphosphate hydrolases"/>
    <property type="match status" value="1"/>
</dbReference>
<keyword evidence="3" id="KW-0235">DNA replication</keyword>
<dbReference type="SUPFAM" id="SSF52540">
    <property type="entry name" value="P-loop containing nucleoside triphosphate hydrolases"/>
    <property type="match status" value="1"/>
</dbReference>
<proteinExistence type="predicted"/>
<gene>
    <name evidence="6" type="ORF">S01H1_14974</name>
</gene>
<evidence type="ECO:0000313" key="6">
    <source>
        <dbReference type="EMBL" id="GAF69616.1"/>
    </source>
</evidence>
<dbReference type="GO" id="GO:0003887">
    <property type="term" value="F:DNA-directed DNA polymerase activity"/>
    <property type="evidence" value="ECO:0007669"/>
    <property type="project" value="UniProtKB-KW"/>
</dbReference>
<dbReference type="Pfam" id="PF06144">
    <property type="entry name" value="DNA_pol3_delta"/>
    <property type="match status" value="1"/>
</dbReference>
<dbReference type="NCBIfam" id="TIGR01128">
    <property type="entry name" value="holA"/>
    <property type="match status" value="1"/>
</dbReference>
<dbReference type="InterPro" id="IPR005790">
    <property type="entry name" value="DNA_polIII_delta"/>
</dbReference>
<keyword evidence="4" id="KW-0239">DNA-directed DNA polymerase</keyword>
<accession>X0S310</accession>
<evidence type="ECO:0000256" key="1">
    <source>
        <dbReference type="ARBA" id="ARBA00022679"/>
    </source>
</evidence>